<dbReference type="NCBIfam" id="NF033788">
    <property type="entry name" value="HTH_metalloreg"/>
    <property type="match status" value="1"/>
</dbReference>
<dbReference type="InterPro" id="IPR051011">
    <property type="entry name" value="Metal_resp_trans_reg"/>
</dbReference>
<sequence>MKKVSTDAMEQVAEYFRALAEPRRLRLLSELRQAERSVGQLVEALGATQSNVSKHLEVLFDAGLLARERRGTSTIYRIAEAETLQLCDLVCGNVARIAARRAGRDAGLGGG</sequence>
<dbReference type="Proteomes" id="UP000807785">
    <property type="component" value="Unassembled WGS sequence"/>
</dbReference>
<keyword evidence="1" id="KW-0805">Transcription regulation</keyword>
<name>A0A9D7E0T7_9PROT</name>
<reference evidence="5" key="1">
    <citation type="submission" date="2020-10" db="EMBL/GenBank/DDBJ databases">
        <title>Connecting structure to function with the recovery of over 1000 high-quality activated sludge metagenome-assembled genomes encoding full-length rRNA genes using long-read sequencing.</title>
        <authorList>
            <person name="Singleton C.M."/>
            <person name="Petriglieri F."/>
            <person name="Kristensen J.M."/>
            <person name="Kirkegaard R.H."/>
            <person name="Michaelsen T.Y."/>
            <person name="Andersen M.H."/>
            <person name="Karst S.M."/>
            <person name="Dueholm M.S."/>
            <person name="Nielsen P.H."/>
            <person name="Albertsen M."/>
        </authorList>
    </citation>
    <scope>NUCLEOTIDE SEQUENCE</scope>
    <source>
        <strain evidence="5">Bjer_18-Q3-R1-45_BAT3C.347</strain>
    </source>
</reference>
<dbReference type="SUPFAM" id="SSF46785">
    <property type="entry name" value="Winged helix' DNA-binding domain"/>
    <property type="match status" value="1"/>
</dbReference>
<feature type="domain" description="HTH arsR-type" evidence="4">
    <location>
        <begin position="4"/>
        <end position="98"/>
    </location>
</feature>
<dbReference type="PRINTS" id="PR00778">
    <property type="entry name" value="HTHARSR"/>
</dbReference>
<dbReference type="InterPro" id="IPR036390">
    <property type="entry name" value="WH_DNA-bd_sf"/>
</dbReference>
<dbReference type="EMBL" id="JADJEV010000001">
    <property type="protein sequence ID" value="MBK6971583.1"/>
    <property type="molecule type" value="Genomic_DNA"/>
</dbReference>
<protein>
    <submittedName>
        <fullName evidence="5">Helix-turn-helix transcriptional regulator</fullName>
    </submittedName>
</protein>
<dbReference type="CDD" id="cd00090">
    <property type="entry name" value="HTH_ARSR"/>
    <property type="match status" value="1"/>
</dbReference>
<dbReference type="InterPro" id="IPR001845">
    <property type="entry name" value="HTH_ArsR_DNA-bd_dom"/>
</dbReference>
<evidence type="ECO:0000256" key="3">
    <source>
        <dbReference type="ARBA" id="ARBA00023163"/>
    </source>
</evidence>
<evidence type="ECO:0000313" key="6">
    <source>
        <dbReference type="Proteomes" id="UP000807785"/>
    </source>
</evidence>
<evidence type="ECO:0000259" key="4">
    <source>
        <dbReference type="PROSITE" id="PS50987"/>
    </source>
</evidence>
<proteinExistence type="predicted"/>
<evidence type="ECO:0000313" key="5">
    <source>
        <dbReference type="EMBL" id="MBK6971583.1"/>
    </source>
</evidence>
<dbReference type="InterPro" id="IPR036388">
    <property type="entry name" value="WH-like_DNA-bd_sf"/>
</dbReference>
<dbReference type="PROSITE" id="PS50987">
    <property type="entry name" value="HTH_ARSR_2"/>
    <property type="match status" value="1"/>
</dbReference>
<accession>A0A9D7E0T7</accession>
<dbReference type="Pfam" id="PF01022">
    <property type="entry name" value="HTH_5"/>
    <property type="match status" value="1"/>
</dbReference>
<dbReference type="AlphaFoldDB" id="A0A9D7E0T7"/>
<evidence type="ECO:0000256" key="1">
    <source>
        <dbReference type="ARBA" id="ARBA00023015"/>
    </source>
</evidence>
<evidence type="ECO:0000256" key="2">
    <source>
        <dbReference type="ARBA" id="ARBA00023125"/>
    </source>
</evidence>
<keyword evidence="2" id="KW-0238">DNA-binding</keyword>
<keyword evidence="3" id="KW-0804">Transcription</keyword>
<dbReference type="GO" id="GO:0003677">
    <property type="term" value="F:DNA binding"/>
    <property type="evidence" value="ECO:0007669"/>
    <property type="project" value="UniProtKB-KW"/>
</dbReference>
<dbReference type="Gene3D" id="1.10.10.10">
    <property type="entry name" value="Winged helix-like DNA-binding domain superfamily/Winged helix DNA-binding domain"/>
    <property type="match status" value="1"/>
</dbReference>
<dbReference type="InterPro" id="IPR011991">
    <property type="entry name" value="ArsR-like_HTH"/>
</dbReference>
<dbReference type="GO" id="GO:0003700">
    <property type="term" value="F:DNA-binding transcription factor activity"/>
    <property type="evidence" value="ECO:0007669"/>
    <property type="project" value="InterPro"/>
</dbReference>
<dbReference type="SMART" id="SM00418">
    <property type="entry name" value="HTH_ARSR"/>
    <property type="match status" value="1"/>
</dbReference>
<dbReference type="PANTHER" id="PTHR43132">
    <property type="entry name" value="ARSENICAL RESISTANCE OPERON REPRESSOR ARSR-RELATED"/>
    <property type="match status" value="1"/>
</dbReference>
<comment type="caution">
    <text evidence="5">The sequence shown here is derived from an EMBL/GenBank/DDBJ whole genome shotgun (WGS) entry which is preliminary data.</text>
</comment>
<organism evidence="5 6">
    <name type="scientific">Candidatus Methylophosphatis roskildensis</name>
    <dbReference type="NCBI Taxonomy" id="2899263"/>
    <lineage>
        <taxon>Bacteria</taxon>
        <taxon>Pseudomonadati</taxon>
        <taxon>Pseudomonadota</taxon>
        <taxon>Betaproteobacteria</taxon>
        <taxon>Nitrosomonadales</taxon>
        <taxon>Sterolibacteriaceae</taxon>
        <taxon>Candidatus Methylophosphatis</taxon>
    </lineage>
</organism>
<gene>
    <name evidence="5" type="ORF">IPH26_00965</name>
</gene>
<dbReference type="PANTHER" id="PTHR43132:SF9">
    <property type="entry name" value="ARSR FAMILY TRANSCRIPTIONAL REGULATORY PROTEIN"/>
    <property type="match status" value="1"/>
</dbReference>